<dbReference type="PANTHER" id="PTHR44688:SF16">
    <property type="entry name" value="DNA-BINDING TRANSCRIPTIONAL ACTIVATOR DEVR_DOSR"/>
    <property type="match status" value="1"/>
</dbReference>
<dbReference type="SUPFAM" id="SSF52172">
    <property type="entry name" value="CheY-like"/>
    <property type="match status" value="1"/>
</dbReference>
<evidence type="ECO:0000259" key="5">
    <source>
        <dbReference type="PROSITE" id="PS50043"/>
    </source>
</evidence>
<evidence type="ECO:0000256" key="3">
    <source>
        <dbReference type="ARBA" id="ARBA00023163"/>
    </source>
</evidence>
<feature type="modified residue" description="4-aspartylphosphate" evidence="4">
    <location>
        <position position="54"/>
    </location>
</feature>
<dbReference type="Pfam" id="PF00196">
    <property type="entry name" value="GerE"/>
    <property type="match status" value="1"/>
</dbReference>
<dbReference type="CDD" id="cd06170">
    <property type="entry name" value="LuxR_C_like"/>
    <property type="match status" value="1"/>
</dbReference>
<dbReference type="PANTHER" id="PTHR44688">
    <property type="entry name" value="DNA-BINDING TRANSCRIPTIONAL ACTIVATOR DEVR_DOSR"/>
    <property type="match status" value="1"/>
</dbReference>
<protein>
    <submittedName>
        <fullName evidence="7">Response regulator</fullName>
    </submittedName>
</protein>
<keyword evidence="1" id="KW-0805">Transcription regulation</keyword>
<dbReference type="EMBL" id="JAWDID010000045">
    <property type="protein sequence ID" value="MDU0342639.1"/>
    <property type="molecule type" value="Genomic_DNA"/>
</dbReference>
<proteinExistence type="predicted"/>
<dbReference type="Proteomes" id="UP001254257">
    <property type="component" value="Unassembled WGS sequence"/>
</dbReference>
<evidence type="ECO:0000313" key="8">
    <source>
        <dbReference type="Proteomes" id="UP001254257"/>
    </source>
</evidence>
<comment type="caution">
    <text evidence="7">The sequence shown here is derived from an EMBL/GenBank/DDBJ whole genome shotgun (WGS) entry which is preliminary data.</text>
</comment>
<dbReference type="SMART" id="SM00448">
    <property type="entry name" value="REC"/>
    <property type="match status" value="1"/>
</dbReference>
<dbReference type="Gene3D" id="1.10.10.10">
    <property type="entry name" value="Winged helix-like DNA-binding domain superfamily/Winged helix DNA-binding domain"/>
    <property type="match status" value="1"/>
</dbReference>
<feature type="domain" description="Response regulatory" evidence="6">
    <location>
        <begin position="5"/>
        <end position="119"/>
    </location>
</feature>
<dbReference type="PROSITE" id="PS50110">
    <property type="entry name" value="RESPONSE_REGULATORY"/>
    <property type="match status" value="1"/>
</dbReference>
<name>A0ABU3SCX0_9HYPH</name>
<accession>A0ABU3SCX0</accession>
<evidence type="ECO:0000256" key="1">
    <source>
        <dbReference type="ARBA" id="ARBA00023015"/>
    </source>
</evidence>
<dbReference type="InterPro" id="IPR001789">
    <property type="entry name" value="Sig_transdc_resp-reg_receiver"/>
</dbReference>
<sequence>MSLRLVHLIDDDWEVREALSFLLRTVGVDVRGYQDGLAFLDALPGLPPGCIVTDIRMPRLTGLKLQERLAASRCCWPVIVITGHGDVEACRAAFRNGAADFLTKPIDEQVLIDTVQAALARLEAMLASEADASSSRQRLQRLSEREREILALIAEGHSSKEAARLLGISPRTVDTHRAHLAEKLETSSLAEMVRLHLQGADR</sequence>
<gene>
    <name evidence="7" type="ORF">RKE40_22305</name>
</gene>
<reference evidence="7 8" key="1">
    <citation type="submission" date="2023-09" db="EMBL/GenBank/DDBJ databases">
        <title>Whole genome shotgun sequencing (WGS) of Bosea sp. ZW T0_25, isolated from stored onions (Allium cepa).</title>
        <authorList>
            <person name="Stoll D.A."/>
            <person name="Huch M."/>
        </authorList>
    </citation>
    <scope>NUCLEOTIDE SEQUENCE [LARGE SCALE GENOMIC DNA]</scope>
    <source>
        <strain evidence="7 8">ZW T0_25</strain>
    </source>
</reference>
<evidence type="ECO:0000259" key="6">
    <source>
        <dbReference type="PROSITE" id="PS50110"/>
    </source>
</evidence>
<dbReference type="PRINTS" id="PR00038">
    <property type="entry name" value="HTHLUXR"/>
</dbReference>
<keyword evidence="8" id="KW-1185">Reference proteome</keyword>
<dbReference type="SMART" id="SM00421">
    <property type="entry name" value="HTH_LUXR"/>
    <property type="match status" value="1"/>
</dbReference>
<dbReference type="Pfam" id="PF00072">
    <property type="entry name" value="Response_reg"/>
    <property type="match status" value="1"/>
</dbReference>
<feature type="domain" description="HTH luxR-type" evidence="5">
    <location>
        <begin position="135"/>
        <end position="200"/>
    </location>
</feature>
<dbReference type="InterPro" id="IPR000792">
    <property type="entry name" value="Tscrpt_reg_LuxR_C"/>
</dbReference>
<evidence type="ECO:0000313" key="7">
    <source>
        <dbReference type="EMBL" id="MDU0342639.1"/>
    </source>
</evidence>
<evidence type="ECO:0000256" key="4">
    <source>
        <dbReference type="PROSITE-ProRule" id="PRU00169"/>
    </source>
</evidence>
<dbReference type="PROSITE" id="PS50043">
    <property type="entry name" value="HTH_LUXR_2"/>
    <property type="match status" value="1"/>
</dbReference>
<dbReference type="InterPro" id="IPR011006">
    <property type="entry name" value="CheY-like_superfamily"/>
</dbReference>
<keyword evidence="3" id="KW-0804">Transcription</keyword>
<evidence type="ECO:0000256" key="2">
    <source>
        <dbReference type="ARBA" id="ARBA00023125"/>
    </source>
</evidence>
<dbReference type="InterPro" id="IPR036388">
    <property type="entry name" value="WH-like_DNA-bd_sf"/>
</dbReference>
<organism evidence="7 8">
    <name type="scientific">Bosea rubneri</name>
    <dbReference type="NCBI Taxonomy" id="3075434"/>
    <lineage>
        <taxon>Bacteria</taxon>
        <taxon>Pseudomonadati</taxon>
        <taxon>Pseudomonadota</taxon>
        <taxon>Alphaproteobacteria</taxon>
        <taxon>Hyphomicrobiales</taxon>
        <taxon>Boseaceae</taxon>
        <taxon>Bosea</taxon>
    </lineage>
</organism>
<dbReference type="SUPFAM" id="SSF46894">
    <property type="entry name" value="C-terminal effector domain of the bipartite response regulators"/>
    <property type="match status" value="1"/>
</dbReference>
<dbReference type="InterPro" id="IPR016032">
    <property type="entry name" value="Sig_transdc_resp-reg_C-effctor"/>
</dbReference>
<keyword evidence="4" id="KW-0597">Phosphoprotein</keyword>
<keyword evidence="2" id="KW-0238">DNA-binding</keyword>
<dbReference type="RefSeq" id="WP_316020405.1">
    <property type="nucleotide sequence ID" value="NZ_JAWDID010000045.1"/>
</dbReference>
<dbReference type="Gene3D" id="3.40.50.2300">
    <property type="match status" value="1"/>
</dbReference>